<name>A0A219ARG9_METCM</name>
<accession>A0A219ARG9</accession>
<evidence type="ECO:0000313" key="1">
    <source>
        <dbReference type="EMBL" id="OWT43377.1"/>
    </source>
</evidence>
<dbReference type="EMBL" id="LSBJ02000002">
    <property type="protein sequence ID" value="OWT43377.1"/>
    <property type="molecule type" value="Genomic_DNA"/>
</dbReference>
<organism evidence="1 2">
    <name type="scientific">Pochonia chlamydosporia 170</name>
    <dbReference type="NCBI Taxonomy" id="1380566"/>
    <lineage>
        <taxon>Eukaryota</taxon>
        <taxon>Fungi</taxon>
        <taxon>Dikarya</taxon>
        <taxon>Ascomycota</taxon>
        <taxon>Pezizomycotina</taxon>
        <taxon>Sordariomycetes</taxon>
        <taxon>Hypocreomycetidae</taxon>
        <taxon>Hypocreales</taxon>
        <taxon>Clavicipitaceae</taxon>
        <taxon>Pochonia</taxon>
    </lineage>
</organism>
<proteinExistence type="predicted"/>
<dbReference type="GeneID" id="33936426"/>
<gene>
    <name evidence="1" type="ORF">VFPPC_17460</name>
</gene>
<dbReference type="AlphaFoldDB" id="A0A219ARG9"/>
<dbReference type="KEGG" id="pchm:VFPPC_17460"/>
<dbReference type="RefSeq" id="XP_022285806.1">
    <property type="nucleotide sequence ID" value="XM_022429167.1"/>
</dbReference>
<reference evidence="1 2" key="1">
    <citation type="journal article" date="2016" name="PLoS Pathog.">
        <title>Biosynthesis of antibiotic leucinostatins in bio-control fungus Purpureocillium lilacinum and their inhibition on phytophthora revealed by genome mining.</title>
        <authorList>
            <person name="Wang G."/>
            <person name="Liu Z."/>
            <person name="Lin R."/>
            <person name="Li E."/>
            <person name="Mao Z."/>
            <person name="Ling J."/>
            <person name="Yang Y."/>
            <person name="Yin W.B."/>
            <person name="Xie B."/>
        </authorList>
    </citation>
    <scope>NUCLEOTIDE SEQUENCE [LARGE SCALE GENOMIC DNA]</scope>
    <source>
        <strain evidence="1">170</strain>
    </source>
</reference>
<keyword evidence="2" id="KW-1185">Reference proteome</keyword>
<sequence>MSDTESNIEPKTGPILSKVWVLLLPPVAENSEANWAIAISDMDNRDWTCWEMVKSRTGEFQSKLNASDMAPATANSQGPIFLGEIARLDALEMGSTIALELTERPKCWTRREFVSEIWDTLYHDGALNWAEHDIGKQQLAAVFSGHSGRS</sequence>
<protein>
    <submittedName>
        <fullName evidence="1">Uncharacterized protein</fullName>
    </submittedName>
</protein>
<dbReference type="Proteomes" id="UP000078397">
    <property type="component" value="Unassembled WGS sequence"/>
</dbReference>
<comment type="caution">
    <text evidence="1">The sequence shown here is derived from an EMBL/GenBank/DDBJ whole genome shotgun (WGS) entry which is preliminary data.</text>
</comment>
<evidence type="ECO:0000313" key="2">
    <source>
        <dbReference type="Proteomes" id="UP000078397"/>
    </source>
</evidence>